<dbReference type="AlphaFoldDB" id="A0A6C0LEN5"/>
<name>A0A6C0LEN5_9ZZZZ</name>
<protein>
    <recommendedName>
        <fullName evidence="2">Glutamate racemase</fullName>
    </recommendedName>
</protein>
<dbReference type="InterPro" id="IPR001920">
    <property type="entry name" value="Asp/Glu_race"/>
</dbReference>
<dbReference type="Gene3D" id="3.40.50.1860">
    <property type="match status" value="2"/>
</dbReference>
<reference evidence="1" key="1">
    <citation type="journal article" date="2020" name="Nature">
        <title>Giant virus diversity and host interactions through global metagenomics.</title>
        <authorList>
            <person name="Schulz F."/>
            <person name="Roux S."/>
            <person name="Paez-Espino D."/>
            <person name="Jungbluth S."/>
            <person name="Walsh D.A."/>
            <person name="Denef V.J."/>
            <person name="McMahon K.D."/>
            <person name="Konstantinidis K.T."/>
            <person name="Eloe-Fadrosh E.A."/>
            <person name="Kyrpides N.C."/>
            <person name="Woyke T."/>
        </authorList>
    </citation>
    <scope>NUCLEOTIDE SEQUENCE</scope>
    <source>
        <strain evidence="1">GVMAG-M-3300027804-47</strain>
    </source>
</reference>
<evidence type="ECO:0008006" key="2">
    <source>
        <dbReference type="Google" id="ProtNLM"/>
    </source>
</evidence>
<accession>A0A6C0LEN5</accession>
<dbReference type="EMBL" id="MN740480">
    <property type="protein sequence ID" value="QHU29013.1"/>
    <property type="molecule type" value="Genomic_DNA"/>
</dbReference>
<dbReference type="InterPro" id="IPR033134">
    <property type="entry name" value="Asp/Glu_racemase_AS_2"/>
</dbReference>
<proteinExistence type="predicted"/>
<evidence type="ECO:0000313" key="1">
    <source>
        <dbReference type="EMBL" id="QHU29013.1"/>
    </source>
</evidence>
<dbReference type="PROSITE" id="PS00924">
    <property type="entry name" value="ASP_GLU_RACEMASE_2"/>
    <property type="match status" value="1"/>
</dbReference>
<organism evidence="1">
    <name type="scientific">viral metagenome</name>
    <dbReference type="NCBI Taxonomy" id="1070528"/>
    <lineage>
        <taxon>unclassified sequences</taxon>
        <taxon>metagenomes</taxon>
        <taxon>organismal metagenomes</taxon>
    </lineage>
</organism>
<sequence length="218" mass="25438">MKIIVIDSGLGGKDFMKKLRGYKCEFVKPHDSVVTGNDKKIYVRDNIMKLLLSYSHTKIHSVIIACHSISSCILDILIENNFRINNIPIYEPIIPMCSYIIQKTYKNILLLSTPLTRRIGWHYRLLKSKRREIKYLTFPELATELELGMSYNKSLDRLQKQKEFIEKCDCVVLGCTHYNTIKDVISQELRIKYNFKGIVLDSNEILANFFVLKQEQIV</sequence>
<dbReference type="GO" id="GO:0016855">
    <property type="term" value="F:racemase and epimerase activity, acting on amino acids and derivatives"/>
    <property type="evidence" value="ECO:0007669"/>
    <property type="project" value="InterPro"/>
</dbReference>
<dbReference type="SUPFAM" id="SSF53681">
    <property type="entry name" value="Aspartate/glutamate racemase"/>
    <property type="match status" value="2"/>
</dbReference>